<keyword evidence="2" id="KW-0472">Membrane</keyword>
<dbReference type="InterPro" id="IPR035979">
    <property type="entry name" value="RBD_domain_sf"/>
</dbReference>
<feature type="transmembrane region" description="Helical" evidence="2">
    <location>
        <begin position="124"/>
        <end position="142"/>
    </location>
</feature>
<dbReference type="SUPFAM" id="SSF54928">
    <property type="entry name" value="RNA-binding domain, RBD"/>
    <property type="match status" value="1"/>
</dbReference>
<evidence type="ECO:0000256" key="2">
    <source>
        <dbReference type="SAM" id="Phobius"/>
    </source>
</evidence>
<dbReference type="PANTHER" id="PTHR10688:SF2">
    <property type="entry name" value="PWWP DOMAIN-CONTAINING PROTEIN"/>
    <property type="match status" value="1"/>
</dbReference>
<evidence type="ECO:0008006" key="5">
    <source>
        <dbReference type="Google" id="ProtNLM"/>
    </source>
</evidence>
<evidence type="ECO:0000313" key="3">
    <source>
        <dbReference type="EMBL" id="KAJ9179495.1"/>
    </source>
</evidence>
<dbReference type="CDD" id="cd05162">
    <property type="entry name" value="PWWP"/>
    <property type="match status" value="1"/>
</dbReference>
<sequence>MKMAKSPMELRRGEIVWARVVYPKKWWPGLLLSVDALGVAVSFFDSGENPRYFLETEVCSFQENFETLIGTVNNCCKGEELVDAALKLLSKRVTSSLKCPCYFRPPLQSNALSRRSKRRRREDLFRSDAVLGFVLGLAVSPFVGVSDFVYAVTVSAQLNVFRNYLVSKQKLFLQPEAMRHHHERDDFSYLSSSRTLGACSGAEKSDASELEFEPMSDDQPNSGSWIQTEQARLQSLHEMLVKLRSLALDTNYMRGEFLNTVKQKILMFRNCAYQTILNIGTEKCCFRGNEIQSSHPCCKKSQPSVKDDENECWGISTCHKSNLACPINFLGLKRHFNYPVDSDFCFKLRKTMTLFSINGAEADIQKSKAGHNAFMLDALISQPALSDLYLKFCNTMPFSFLIGMDAYLQINRSRCEASTSGAFFSGSQLEVVIIDDASSRTRNYLPSSHATNQMQKEPSSDDETSVENNRQIRTNAAFRDSSMDAKGETSVEINRQISTDAVFRDSSIDDDGTSVETNRQLSVNVALRDSSMDETSVETNRQVCTDATFRDCSMDNKKLHPLVTSHVSFKPQAAQQSTHDTIGNYQSLYMKFPKDFSLPSKKDLIRKFSRFGEVDSFRTKIYTRMGSALVVFLHQPDAVAAYQYAKRKKNIFGEPNILYWLDPYEKKTRLSKYVVPLPNIKSCLKKSDLHGREGKKCSKRVRFLMET</sequence>
<keyword evidence="2" id="KW-0812">Transmembrane</keyword>
<dbReference type="SUPFAM" id="SSF63748">
    <property type="entry name" value="Tudor/PWWP/MBT"/>
    <property type="match status" value="1"/>
</dbReference>
<feature type="compositionally biased region" description="Polar residues" evidence="1">
    <location>
        <begin position="443"/>
        <end position="457"/>
    </location>
</feature>
<gene>
    <name evidence="3" type="ORF">P3X46_011277</name>
</gene>
<accession>A0ABQ9MJD8</accession>
<comment type="caution">
    <text evidence="3">The sequence shown here is derived from an EMBL/GenBank/DDBJ whole genome shotgun (WGS) entry which is preliminary data.</text>
</comment>
<dbReference type="EMBL" id="JARPOI010000006">
    <property type="protein sequence ID" value="KAJ9179495.1"/>
    <property type="molecule type" value="Genomic_DNA"/>
</dbReference>
<evidence type="ECO:0000313" key="4">
    <source>
        <dbReference type="Proteomes" id="UP001174677"/>
    </source>
</evidence>
<dbReference type="PANTHER" id="PTHR10688">
    <property type="entry name" value="PWWP DOMAIN-CONTAINING PROTEIN"/>
    <property type="match status" value="1"/>
</dbReference>
<feature type="region of interest" description="Disordered" evidence="1">
    <location>
        <begin position="443"/>
        <end position="468"/>
    </location>
</feature>
<protein>
    <recommendedName>
        <fullName evidence="5">PWWP domain-containing protein</fullName>
    </recommendedName>
</protein>
<keyword evidence="2" id="KW-1133">Transmembrane helix</keyword>
<dbReference type="InterPro" id="IPR052657">
    <property type="entry name" value="PDP_family_Arabidopsis"/>
</dbReference>
<dbReference type="Proteomes" id="UP001174677">
    <property type="component" value="Chromosome 6"/>
</dbReference>
<keyword evidence="4" id="KW-1185">Reference proteome</keyword>
<organism evidence="3 4">
    <name type="scientific">Hevea brasiliensis</name>
    <name type="common">Para rubber tree</name>
    <name type="synonym">Siphonia brasiliensis</name>
    <dbReference type="NCBI Taxonomy" id="3981"/>
    <lineage>
        <taxon>Eukaryota</taxon>
        <taxon>Viridiplantae</taxon>
        <taxon>Streptophyta</taxon>
        <taxon>Embryophyta</taxon>
        <taxon>Tracheophyta</taxon>
        <taxon>Spermatophyta</taxon>
        <taxon>Magnoliopsida</taxon>
        <taxon>eudicotyledons</taxon>
        <taxon>Gunneridae</taxon>
        <taxon>Pentapetalae</taxon>
        <taxon>rosids</taxon>
        <taxon>fabids</taxon>
        <taxon>Malpighiales</taxon>
        <taxon>Euphorbiaceae</taxon>
        <taxon>Crotonoideae</taxon>
        <taxon>Micrandreae</taxon>
        <taxon>Hevea</taxon>
    </lineage>
</organism>
<proteinExistence type="predicted"/>
<name>A0ABQ9MJD8_HEVBR</name>
<reference evidence="3" key="1">
    <citation type="journal article" date="2023" name="Plant Biotechnol. J.">
        <title>Chromosome-level wild Hevea brasiliensis genome provides new tools for genomic-assisted breeding and valuable loci to elevate rubber yield.</title>
        <authorList>
            <person name="Cheng H."/>
            <person name="Song X."/>
            <person name="Hu Y."/>
            <person name="Wu T."/>
            <person name="Yang Q."/>
            <person name="An Z."/>
            <person name="Feng S."/>
            <person name="Deng Z."/>
            <person name="Wu W."/>
            <person name="Zeng X."/>
            <person name="Tu M."/>
            <person name="Wang X."/>
            <person name="Huang H."/>
        </authorList>
    </citation>
    <scope>NUCLEOTIDE SEQUENCE</scope>
    <source>
        <strain evidence="3">MT/VB/25A 57/8</strain>
    </source>
</reference>
<evidence type="ECO:0000256" key="1">
    <source>
        <dbReference type="SAM" id="MobiDB-lite"/>
    </source>
</evidence>